<accession>A0A2T0LX62</accession>
<dbReference type="OrthoDB" id="4870234at2"/>
<keyword evidence="2" id="KW-1133">Transmembrane helix</keyword>
<evidence type="ECO:0000313" key="4">
    <source>
        <dbReference type="Proteomes" id="UP000238362"/>
    </source>
</evidence>
<name>A0A2T0LX62_9PSEU</name>
<dbReference type="Pfam" id="PF07332">
    <property type="entry name" value="Phage_holin_3_6"/>
    <property type="match status" value="1"/>
</dbReference>
<sequence>MVYEERRDVALEDRSVSQLVNDMSEQVSRLVRDEMRLAVSEVQRKGKRVGLGAGLAGAAGVTALLAAGALVAAAIMAIALVLPGWAAGLIVGGGLLLVAGLLGIVGKSQVQQGVPPVPQEAAESVQRDVESVRERVRR</sequence>
<feature type="region of interest" description="Disordered" evidence="1">
    <location>
        <begin position="116"/>
        <end position="138"/>
    </location>
</feature>
<dbReference type="AlphaFoldDB" id="A0A2T0LX62"/>
<reference evidence="3 4" key="1">
    <citation type="submission" date="2018-03" db="EMBL/GenBank/DDBJ databases">
        <title>Genomic Encyclopedia of Type Strains, Phase III (KMG-III): the genomes of soil and plant-associated and newly described type strains.</title>
        <authorList>
            <person name="Whitman W."/>
        </authorList>
    </citation>
    <scope>NUCLEOTIDE SEQUENCE [LARGE SCALE GENOMIC DNA]</scope>
    <source>
        <strain evidence="3 4">CGMCC 4.7125</strain>
    </source>
</reference>
<keyword evidence="2" id="KW-0812">Transmembrane</keyword>
<feature type="transmembrane region" description="Helical" evidence="2">
    <location>
        <begin position="85"/>
        <end position="105"/>
    </location>
</feature>
<feature type="compositionally biased region" description="Basic and acidic residues" evidence="1">
    <location>
        <begin position="125"/>
        <end position="138"/>
    </location>
</feature>
<feature type="transmembrane region" description="Helical" evidence="2">
    <location>
        <begin position="53"/>
        <end position="79"/>
    </location>
</feature>
<dbReference type="Proteomes" id="UP000238362">
    <property type="component" value="Unassembled WGS sequence"/>
</dbReference>
<evidence type="ECO:0000313" key="3">
    <source>
        <dbReference type="EMBL" id="PRX48615.1"/>
    </source>
</evidence>
<keyword evidence="2" id="KW-0472">Membrane</keyword>
<dbReference type="RefSeq" id="WP_106178678.1">
    <property type="nucleotide sequence ID" value="NZ_PVNH01000004.1"/>
</dbReference>
<proteinExistence type="predicted"/>
<organism evidence="3 4">
    <name type="scientific">Prauserella shujinwangii</name>
    <dbReference type="NCBI Taxonomy" id="1453103"/>
    <lineage>
        <taxon>Bacteria</taxon>
        <taxon>Bacillati</taxon>
        <taxon>Actinomycetota</taxon>
        <taxon>Actinomycetes</taxon>
        <taxon>Pseudonocardiales</taxon>
        <taxon>Pseudonocardiaceae</taxon>
        <taxon>Prauserella</taxon>
    </lineage>
</organism>
<comment type="caution">
    <text evidence="3">The sequence shown here is derived from an EMBL/GenBank/DDBJ whole genome shotgun (WGS) entry which is preliminary data.</text>
</comment>
<gene>
    <name evidence="3" type="ORF">B0I33_104432</name>
</gene>
<dbReference type="InterPro" id="IPR009937">
    <property type="entry name" value="Phage_holin_3_6"/>
</dbReference>
<dbReference type="EMBL" id="PVNH01000004">
    <property type="protein sequence ID" value="PRX48615.1"/>
    <property type="molecule type" value="Genomic_DNA"/>
</dbReference>
<evidence type="ECO:0000256" key="1">
    <source>
        <dbReference type="SAM" id="MobiDB-lite"/>
    </source>
</evidence>
<protein>
    <submittedName>
        <fullName evidence="3">Putative superfamily III holin-X</fullName>
    </submittedName>
</protein>
<keyword evidence="4" id="KW-1185">Reference proteome</keyword>
<evidence type="ECO:0000256" key="2">
    <source>
        <dbReference type="SAM" id="Phobius"/>
    </source>
</evidence>